<dbReference type="EMBL" id="JAQQDW010000345">
    <property type="protein sequence ID" value="MFM0109588.1"/>
    <property type="molecule type" value="Genomic_DNA"/>
</dbReference>
<protein>
    <submittedName>
        <fullName evidence="1">Molybdopterin-dependent oxidoreductase</fullName>
    </submittedName>
</protein>
<reference evidence="1 2" key="1">
    <citation type="journal article" date="2024" name="Chem. Sci.">
        <title>Discovery of megapolipeptins by genome mining of a Burkholderiales bacteria collection.</title>
        <authorList>
            <person name="Paulo B.S."/>
            <person name="Recchia M.J.J."/>
            <person name="Lee S."/>
            <person name="Fergusson C.H."/>
            <person name="Romanowski S.B."/>
            <person name="Hernandez A."/>
            <person name="Krull N."/>
            <person name="Liu D.Y."/>
            <person name="Cavanagh H."/>
            <person name="Bos A."/>
            <person name="Gray C.A."/>
            <person name="Murphy B.T."/>
            <person name="Linington R.G."/>
            <person name="Eustaquio A.S."/>
        </authorList>
    </citation>
    <scope>NUCLEOTIDE SEQUENCE [LARGE SCALE GENOMIC DNA]</scope>
    <source>
        <strain evidence="1 2">RL18-126-BIB-B</strain>
    </source>
</reference>
<accession>A0ACC7NTG1</accession>
<evidence type="ECO:0000313" key="1">
    <source>
        <dbReference type="EMBL" id="MFM0109588.1"/>
    </source>
</evidence>
<dbReference type="Proteomes" id="UP001629235">
    <property type="component" value="Unassembled WGS sequence"/>
</dbReference>
<proteinExistence type="predicted"/>
<organism evidence="1 2">
    <name type="scientific">Paraburkholderia rhynchosiae</name>
    <dbReference type="NCBI Taxonomy" id="487049"/>
    <lineage>
        <taxon>Bacteria</taxon>
        <taxon>Pseudomonadati</taxon>
        <taxon>Pseudomonadota</taxon>
        <taxon>Betaproteobacteria</taxon>
        <taxon>Burkholderiales</taxon>
        <taxon>Burkholderiaceae</taxon>
        <taxon>Paraburkholderia</taxon>
    </lineage>
</organism>
<keyword evidence="2" id="KW-1185">Reference proteome</keyword>
<evidence type="ECO:0000313" key="2">
    <source>
        <dbReference type="Proteomes" id="UP001629235"/>
    </source>
</evidence>
<comment type="caution">
    <text evidence="1">The sequence shown here is derived from an EMBL/GenBank/DDBJ whole genome shotgun (WGS) entry which is preliminary data.</text>
</comment>
<sequence length="109" mass="11632">TPHVKASHHLQLRPGTNVAIVNALAHVIVTEGLVDEAFVAERCETRAFEQWRDFVALPENAPEATEAVTGVPAQQVREAARLYASGGNPDGTSRGNAAIYYGLGVTEHA</sequence>
<name>A0ACC7NTG1_9BURK</name>
<gene>
    <name evidence="1" type="ORF">PQR01_41150</name>
</gene>
<feature type="non-terminal residue" evidence="1">
    <location>
        <position position="109"/>
    </location>
</feature>
<feature type="non-terminal residue" evidence="1">
    <location>
        <position position="1"/>
    </location>
</feature>